<evidence type="ECO:0000313" key="4">
    <source>
        <dbReference type="Proteomes" id="UP000324233"/>
    </source>
</evidence>
<dbReference type="KEGG" id="agv:OJF2_07800"/>
<dbReference type="EMBL" id="CP042997">
    <property type="protein sequence ID" value="QEH32310.1"/>
    <property type="molecule type" value="Genomic_DNA"/>
</dbReference>
<name>A0A5B9VX79_9BACT</name>
<evidence type="ECO:0000256" key="1">
    <source>
        <dbReference type="SAM" id="MobiDB-lite"/>
    </source>
</evidence>
<proteinExistence type="predicted"/>
<dbReference type="AlphaFoldDB" id="A0A5B9VX79"/>
<accession>A0A5B9VX79</accession>
<sequence precursor="true">MPDVVLLLALILAHPATPATAPAGSARDLGGSGVLACGPSTDATGPRDVRAAGMARAASSGMLSAWDDEVEIPDEPEDDRPDDPGDALDPGRSRVEPAFSPAPSALVAGPSPLGATPVVRDATARGPCFVHLCRLLI</sequence>
<protein>
    <recommendedName>
        <fullName evidence="5">Secreted protein</fullName>
    </recommendedName>
</protein>
<dbReference type="RefSeq" id="WP_148591394.1">
    <property type="nucleotide sequence ID" value="NZ_CP042997.1"/>
</dbReference>
<organism evidence="3 4">
    <name type="scientific">Aquisphaera giovannonii</name>
    <dbReference type="NCBI Taxonomy" id="406548"/>
    <lineage>
        <taxon>Bacteria</taxon>
        <taxon>Pseudomonadati</taxon>
        <taxon>Planctomycetota</taxon>
        <taxon>Planctomycetia</taxon>
        <taxon>Isosphaerales</taxon>
        <taxon>Isosphaeraceae</taxon>
        <taxon>Aquisphaera</taxon>
    </lineage>
</organism>
<feature type="region of interest" description="Disordered" evidence="1">
    <location>
        <begin position="18"/>
        <end position="112"/>
    </location>
</feature>
<reference evidence="3 4" key="1">
    <citation type="submission" date="2019-08" db="EMBL/GenBank/DDBJ databases">
        <title>Deep-cultivation of Planctomycetes and their phenomic and genomic characterization uncovers novel biology.</title>
        <authorList>
            <person name="Wiegand S."/>
            <person name="Jogler M."/>
            <person name="Boedeker C."/>
            <person name="Pinto D."/>
            <person name="Vollmers J."/>
            <person name="Rivas-Marin E."/>
            <person name="Kohn T."/>
            <person name="Peeters S.H."/>
            <person name="Heuer A."/>
            <person name="Rast P."/>
            <person name="Oberbeckmann S."/>
            <person name="Bunk B."/>
            <person name="Jeske O."/>
            <person name="Meyerdierks A."/>
            <person name="Storesund J.E."/>
            <person name="Kallscheuer N."/>
            <person name="Luecker S."/>
            <person name="Lage O.M."/>
            <person name="Pohl T."/>
            <person name="Merkel B.J."/>
            <person name="Hornburger P."/>
            <person name="Mueller R.-W."/>
            <person name="Bruemmer F."/>
            <person name="Labrenz M."/>
            <person name="Spormann A.M."/>
            <person name="Op den Camp H."/>
            <person name="Overmann J."/>
            <person name="Amann R."/>
            <person name="Jetten M.S.M."/>
            <person name="Mascher T."/>
            <person name="Medema M.H."/>
            <person name="Devos D.P."/>
            <person name="Kaster A.-K."/>
            <person name="Ovreas L."/>
            <person name="Rohde M."/>
            <person name="Galperin M.Y."/>
            <person name="Jogler C."/>
        </authorList>
    </citation>
    <scope>NUCLEOTIDE SEQUENCE [LARGE SCALE GENOMIC DNA]</scope>
    <source>
        <strain evidence="3 4">OJF2</strain>
    </source>
</reference>
<evidence type="ECO:0000313" key="3">
    <source>
        <dbReference type="EMBL" id="QEH32310.1"/>
    </source>
</evidence>
<gene>
    <name evidence="3" type="ORF">OJF2_07800</name>
</gene>
<feature type="chain" id="PRO_5022726156" description="Secreted protein" evidence="2">
    <location>
        <begin position="22"/>
        <end position="137"/>
    </location>
</feature>
<evidence type="ECO:0008006" key="5">
    <source>
        <dbReference type="Google" id="ProtNLM"/>
    </source>
</evidence>
<dbReference type="Proteomes" id="UP000324233">
    <property type="component" value="Chromosome"/>
</dbReference>
<keyword evidence="4" id="KW-1185">Reference proteome</keyword>
<feature type="signal peptide" evidence="2">
    <location>
        <begin position="1"/>
        <end position="21"/>
    </location>
</feature>
<evidence type="ECO:0000256" key="2">
    <source>
        <dbReference type="SAM" id="SignalP"/>
    </source>
</evidence>
<feature type="compositionally biased region" description="Acidic residues" evidence="1">
    <location>
        <begin position="66"/>
        <end position="86"/>
    </location>
</feature>
<keyword evidence="2" id="KW-0732">Signal</keyword>
<feature type="compositionally biased region" description="Low complexity" evidence="1">
    <location>
        <begin position="51"/>
        <end position="62"/>
    </location>
</feature>